<comment type="caution">
    <text evidence="1">The sequence shown here is derived from an EMBL/GenBank/DDBJ whole genome shotgun (WGS) entry which is preliminary data.</text>
</comment>
<name>A0A644ZH86_9ZZZZ</name>
<dbReference type="AlphaFoldDB" id="A0A644ZH86"/>
<evidence type="ECO:0000313" key="1">
    <source>
        <dbReference type="EMBL" id="MPM40255.1"/>
    </source>
</evidence>
<protein>
    <submittedName>
        <fullName evidence="1">Uncharacterized protein</fullName>
    </submittedName>
</protein>
<proteinExistence type="predicted"/>
<accession>A0A644ZH86</accession>
<gene>
    <name evidence="1" type="ORF">SDC9_86895</name>
</gene>
<dbReference type="EMBL" id="VSSQ01008934">
    <property type="protein sequence ID" value="MPM40255.1"/>
    <property type="molecule type" value="Genomic_DNA"/>
</dbReference>
<organism evidence="1">
    <name type="scientific">bioreactor metagenome</name>
    <dbReference type="NCBI Taxonomy" id="1076179"/>
    <lineage>
        <taxon>unclassified sequences</taxon>
        <taxon>metagenomes</taxon>
        <taxon>ecological metagenomes</taxon>
    </lineage>
</organism>
<reference evidence="1" key="1">
    <citation type="submission" date="2019-08" db="EMBL/GenBank/DDBJ databases">
        <authorList>
            <person name="Kucharzyk K."/>
            <person name="Murdoch R.W."/>
            <person name="Higgins S."/>
            <person name="Loffler F."/>
        </authorList>
    </citation>
    <scope>NUCLEOTIDE SEQUENCE</scope>
</reference>
<sequence length="646" mass="72497">MRGSRRHGFGEPQIAEVDDVGAVQLHVVRAVEEVVEPHGSGRILPASQKFDRIPVARPLRRVVHRRDDPGLVVAVEFPHAVHVVEAPQILLDESIAVVELGRVEIRILRFQPIKEELAEHAAHGDGPAVDRECLEAACQRNSREILRLAEPLASVAPDLLDTAALASGRVVVEELESNQGAFAPDLRKCEFLFEELDLVDGVGVCSFLFGCVFHFERKVSASRRIGHLGPLDDKHFAFQDAVNVELGQPDIVGEVVDVLRRLAGARILHGGRSVGERAVGIGREVRDDVFMVARIDRPGQCQCEVMPLPQLQTVVGACVRNRLPVVLRQHVFRLAVGPEDAEMVTIKRIGIRRVDQAELAAPVELSEAAEAQSVVAVFGRKIGGKEIRIVSVRDIGGLNRLLRHAVDEKRRRRGVLLNQRRSPGLVGEIAFVEAPPVRRREFRLGKLDAPETQNDRFRLAVFRPYRDPVEMVSDGFRLGNLEGQRRRAVMHRARLRAEVEVFRRELPAGVRRMRRDGHLQRNVVVRLRVDHRMTVDRAVLKFDVGGSVVIRFHAQMRRGFRPDRFFAVRRRPGQNLFNRQIRAGTGEEHIRKKRPPVFVNVVQHQSSLKMKYSASPVAERLSPAKKSSIECRRAGFAFRNPPATPV</sequence>